<dbReference type="GO" id="GO:0006606">
    <property type="term" value="P:protein import into nucleus"/>
    <property type="evidence" value="ECO:0007669"/>
    <property type="project" value="TreeGrafter"/>
</dbReference>
<feature type="region of interest" description="Disordered" evidence="1">
    <location>
        <begin position="1117"/>
        <end position="1136"/>
    </location>
</feature>
<dbReference type="Proteomes" id="UP001055712">
    <property type="component" value="Unassembled WGS sequence"/>
</dbReference>
<dbReference type="OrthoDB" id="514928at2759"/>
<organism evidence="2 3">
    <name type="scientific">Chlorella vulgaris</name>
    <name type="common">Green alga</name>
    <dbReference type="NCBI Taxonomy" id="3077"/>
    <lineage>
        <taxon>Eukaryota</taxon>
        <taxon>Viridiplantae</taxon>
        <taxon>Chlorophyta</taxon>
        <taxon>core chlorophytes</taxon>
        <taxon>Trebouxiophyceae</taxon>
        <taxon>Chlorellales</taxon>
        <taxon>Chlorellaceae</taxon>
        <taxon>Chlorella clade</taxon>
        <taxon>Chlorella</taxon>
    </lineage>
</organism>
<dbReference type="EMBL" id="SIDB01000009">
    <property type="protein sequence ID" value="KAI3428139.1"/>
    <property type="molecule type" value="Genomic_DNA"/>
</dbReference>
<sequence length="2132" mass="218594">MSFDAQALWWPPFQKLYNQLETLKLEPSAVPADVLRSTLAEYEPWLTRGVAGFLPPSEASRRALDTQPSLSIGSKKLPVEAGLRAAALDVSAMLALDEVQAYILLRRWVAKAGTQALLPAAGGTAGGGAAAGASLSPDQRLEVAQLYSGERLYLLKSVEGLLWEGERVEGGPLLDVIEGTLASLLDANLEDTIFTSLQANLHALAGAATNTARVAAAPLPISLGALSMATLAGRGAGGQGGSAAAATVALAEAVLHAATVERCSLLHILILIYYHPRKQCTPDRFLSLARLFHSCLFSRTQMPRGASAGAAAGGGELSPAQLSVKLATLLLLEMLDVDKALAALAAGQPVDEAAYVFAAPGVKDSVNAELASWWPASAAHSPVLLAWAAVLCLVARSASESSSGTGAAQLAAAQEYIAYADKAHKTDALRTLRDLTTHAGLQPNAAEMFNNIVLSTMSATFCAFEPSKLALPQLELVVQTMANLFRDQTALCDGFWSGDRATDDPLRHFLDDLRSLYPALPAPFYSLLAALSSTAGSAAFANGYLEQLDSLVSMHVLPDPAIEDSGSEGGEVYTRQAVPLPGAHCLVLPDGAAGEVVPLPEGLTSTDSLWTVPAGTDVDQVSLVRWHIALPESTGQRILLARLSDALVVVRHHVPGSPSAPSGAGSHVAAALAEMAAAFQLLASFCINDPHTAMQLLHVEVPTGHLESGQRGPDLLSLACQAAAVLAQLPEPHTAVIADCFAICNALAEGIPGRVAAEMLSLCGISPTQTAAAASQAASGQLVDAPLLRCVLAAEAAGGRYPATQSFLRLLTTLLSAASPTAALQVLVVWVLHRVVAEHHTWRYCLRAERWRLAGLCLRLVRYSLQSAPTSPSIGPQPGQGGQAQGSVQATNGGSAIEAAVAGVLQYDAAMAACLLTALPYHAEQLERSGAEGRGEDEVAAAEDCCLQWHHLLPVLLPAGAPSARLAPAAFFRPCPTTAATAWGSGPGSDKPVAVSAAVVLLSYVSYPFFGSSQRALVMRSMHCLAAAAAAVAPGAVFAVLLPQGGPEAGVASAARGAIAAAFSADSVAATPALLMAACDVLMAAVQCHPSLLDALLFPCALEQALLEKENTSGNGVSALPSTAGGGTKSSKKGAGAPPSCLDALWGLLQQRERLQQEQPAVLAKLLQVLAAFWQSGGATFRAVAVLQRQSSLWGHLIGMLQAAGQAGRLQLPNVRAVNGSEAAAAAAALAAQDSLAALVSAEAFALQIVAAECYAWAADGAGSPPVELSSFLQQLPANLVPQLLERYCTTLPTASLLLGAQRAAAATGLQLLGVALSDETLWRSSAEGASLAPLLGAAAQPLLRQFGSNSDAARVLCEQAPQLAAANFPSRPAASSISRLILQQAEVPTRVAADREFGRGFVYDSQLLRQRLGGVLVHQLDELSDLSGWLEGASVAASLEDATLAAVTALKVLLSVVHKRRAAAPANTSSSGGGAMVASGKTTASTVEAALRELAEALWQLAAGPEDGGAAAAAAAQAAAVDPAGVHLCNAAEAAHILLLLAQRWALGAADEAAAVALTTGVLRTAGAWLEALAGGAVTGFSTSPDAQPAADAISHSLLATALVLLPVAPPAADDLGPPSETAVLLIRAATQLLPLLLAACHRQPPQLVLVVSLAADLIQRQVPASAWLPLVRSHLHFGDLLHSMLVSLHSAARQQRQRGGDQPPQPDAPRPMLLLPGGKAAPRGAAAGPGAGGAVQPPQAGSLGPLAAAGVEEAALLLALQVAQLKAGAELLVEQGIVAHILTLGKWLLAAEGGDLMAETPQPIGSGRASGGATTSAPAGSGTVVDYSNAYLQDGSPNPAHRLWCCVLSLLAALLAGLPGHAAVEQAALQLAVEAEPRLLLASEPPAASSQQPLSLAMAQESKVTLFFLCGLSRLNGEWRILLPDSLPAFRRATAAFLHFAASPGDGPFRCAPVSAAERAAARADTSLAGEAGRSHSSSSSDSFSLGRGWFGAVAAASDGAAGSGAAAAAAGGYAWQLAERLYSSAQYALAFQLALAPEVGEEELAELGPEWVSPATLLALQEGVLDVAEACVSDRRSASRRLGRTLQVLLGLSSQVQDGLGADRTHRHKLAVLAAINQLGAAPGDRRLN</sequence>
<evidence type="ECO:0000313" key="2">
    <source>
        <dbReference type="EMBL" id="KAI3428139.1"/>
    </source>
</evidence>
<dbReference type="GO" id="GO:0044611">
    <property type="term" value="C:nuclear pore inner ring"/>
    <property type="evidence" value="ECO:0007669"/>
    <property type="project" value="TreeGrafter"/>
</dbReference>
<feature type="region of interest" description="Disordered" evidence="1">
    <location>
        <begin position="1694"/>
        <end position="1738"/>
    </location>
</feature>
<feature type="compositionally biased region" description="Low complexity" evidence="1">
    <location>
        <begin position="1718"/>
        <end position="1728"/>
    </location>
</feature>
<reference evidence="2" key="2">
    <citation type="submission" date="2020-11" db="EMBL/GenBank/DDBJ databases">
        <authorList>
            <person name="Cecchin M."/>
            <person name="Marcolungo L."/>
            <person name="Rossato M."/>
            <person name="Girolomoni L."/>
            <person name="Cosentino E."/>
            <person name="Cuine S."/>
            <person name="Li-Beisson Y."/>
            <person name="Delledonne M."/>
            <person name="Ballottari M."/>
        </authorList>
    </citation>
    <scope>NUCLEOTIDE SEQUENCE</scope>
    <source>
        <strain evidence="2">211/11P</strain>
        <tissue evidence="2">Whole cell</tissue>
    </source>
</reference>
<evidence type="ECO:0000256" key="1">
    <source>
        <dbReference type="SAM" id="MobiDB-lite"/>
    </source>
</evidence>
<dbReference type="PANTHER" id="PTHR31431:SF1">
    <property type="entry name" value="NUCLEOPORIN NUP188"/>
    <property type="match status" value="1"/>
</dbReference>
<accession>A0A9D4TKC2</accession>
<protein>
    <submittedName>
        <fullName evidence="2">Uncharacterized protein</fullName>
    </submittedName>
</protein>
<dbReference type="GO" id="GO:0006405">
    <property type="term" value="P:RNA export from nucleus"/>
    <property type="evidence" value="ECO:0007669"/>
    <property type="project" value="TreeGrafter"/>
</dbReference>
<dbReference type="GO" id="GO:0017056">
    <property type="term" value="F:structural constituent of nuclear pore"/>
    <property type="evidence" value="ECO:0007669"/>
    <property type="project" value="InterPro"/>
</dbReference>
<name>A0A9D4TKC2_CHLVU</name>
<dbReference type="PANTHER" id="PTHR31431">
    <property type="entry name" value="NUCLEOPORIN NUP188 HOMOLOG"/>
    <property type="match status" value="1"/>
</dbReference>
<proteinExistence type="predicted"/>
<gene>
    <name evidence="2" type="ORF">D9Q98_006522</name>
</gene>
<dbReference type="InterPro" id="IPR044840">
    <property type="entry name" value="Nup188"/>
</dbReference>
<evidence type="ECO:0000313" key="3">
    <source>
        <dbReference type="Proteomes" id="UP001055712"/>
    </source>
</evidence>
<reference evidence="2" key="1">
    <citation type="journal article" date="2019" name="Plant J.">
        <title>Chlorella vulgaris genome assembly and annotation reveals the molecular basis for metabolic acclimation to high light conditions.</title>
        <authorList>
            <person name="Cecchin M."/>
            <person name="Marcolungo L."/>
            <person name="Rossato M."/>
            <person name="Girolomoni L."/>
            <person name="Cosentino E."/>
            <person name="Cuine S."/>
            <person name="Li-Beisson Y."/>
            <person name="Delledonne M."/>
            <person name="Ballottari M."/>
        </authorList>
    </citation>
    <scope>NUCLEOTIDE SEQUENCE</scope>
    <source>
        <strain evidence="2">211/11P</strain>
    </source>
</reference>
<keyword evidence="3" id="KW-1185">Reference proteome</keyword>
<comment type="caution">
    <text evidence="2">The sequence shown here is derived from an EMBL/GenBank/DDBJ whole genome shotgun (WGS) entry which is preliminary data.</text>
</comment>